<reference evidence="2" key="1">
    <citation type="journal article" date="2022" name="Mol. Ecol. Resour.">
        <title>The genomes of chicory, endive, great burdock and yacon provide insights into Asteraceae palaeo-polyploidization history and plant inulin production.</title>
        <authorList>
            <person name="Fan W."/>
            <person name="Wang S."/>
            <person name="Wang H."/>
            <person name="Wang A."/>
            <person name="Jiang F."/>
            <person name="Liu H."/>
            <person name="Zhao H."/>
            <person name="Xu D."/>
            <person name="Zhang Y."/>
        </authorList>
    </citation>
    <scope>NUCLEOTIDE SEQUENCE [LARGE SCALE GENOMIC DNA]</scope>
    <source>
        <strain evidence="2">cv. Niubang</strain>
    </source>
</reference>
<name>A0ACB9CQ88_ARCLA</name>
<gene>
    <name evidence="1" type="ORF">L6452_16003</name>
</gene>
<keyword evidence="2" id="KW-1185">Reference proteome</keyword>
<evidence type="ECO:0000313" key="1">
    <source>
        <dbReference type="EMBL" id="KAI3736462.1"/>
    </source>
</evidence>
<reference evidence="1 2" key="2">
    <citation type="journal article" date="2022" name="Mol. Ecol. Resour.">
        <title>The genomes of chicory, endive, great burdock and yacon provide insights into Asteraceae paleo-polyploidization history and plant inulin production.</title>
        <authorList>
            <person name="Fan W."/>
            <person name="Wang S."/>
            <person name="Wang H."/>
            <person name="Wang A."/>
            <person name="Jiang F."/>
            <person name="Liu H."/>
            <person name="Zhao H."/>
            <person name="Xu D."/>
            <person name="Zhang Y."/>
        </authorList>
    </citation>
    <scope>NUCLEOTIDE SEQUENCE [LARGE SCALE GENOMIC DNA]</scope>
    <source>
        <strain evidence="2">cv. Niubang</strain>
    </source>
</reference>
<protein>
    <submittedName>
        <fullName evidence="1">Uncharacterized protein</fullName>
    </submittedName>
</protein>
<accession>A0ACB9CQ88</accession>
<organism evidence="1 2">
    <name type="scientific">Arctium lappa</name>
    <name type="common">Greater burdock</name>
    <name type="synonym">Lappa major</name>
    <dbReference type="NCBI Taxonomy" id="4217"/>
    <lineage>
        <taxon>Eukaryota</taxon>
        <taxon>Viridiplantae</taxon>
        <taxon>Streptophyta</taxon>
        <taxon>Embryophyta</taxon>
        <taxon>Tracheophyta</taxon>
        <taxon>Spermatophyta</taxon>
        <taxon>Magnoliopsida</taxon>
        <taxon>eudicotyledons</taxon>
        <taxon>Gunneridae</taxon>
        <taxon>Pentapetalae</taxon>
        <taxon>asterids</taxon>
        <taxon>campanulids</taxon>
        <taxon>Asterales</taxon>
        <taxon>Asteraceae</taxon>
        <taxon>Carduoideae</taxon>
        <taxon>Cardueae</taxon>
        <taxon>Arctiinae</taxon>
        <taxon>Arctium</taxon>
    </lineage>
</organism>
<dbReference type="Proteomes" id="UP001055879">
    <property type="component" value="Linkage Group LG04"/>
</dbReference>
<comment type="caution">
    <text evidence="1">The sequence shown here is derived from an EMBL/GenBank/DDBJ whole genome shotgun (WGS) entry which is preliminary data.</text>
</comment>
<sequence>MIYNKPIKFVEIIIWVSEPWSSSESQTFSALLTHAHATKILFLSILHIFQVGHPEIAALGIMINGLREQQLRDEIQLVDSMLFQKTIANLEEAEHEAVLQYNENFLLQHGNTLDVLAFNSVHPKVDSLWMVQQTDSKFSEYVLANSETGFPKHDKKTALRDLQNENRNMGPKSDGSSLLKDNGSTVEAVKVSGTKRPQPECTMRSPHQQTPASNNGHLVYVRRKTESEQHKSSTCNKKNDQPKKLYEHDEKNHGQYPMNDSKICIHKDIPEPKTSEGVSSTTPLVTLDSGTSNITSPVADSSCLKLDNPRVLSIPHWEERYLRLQNFLKALDLSNQDDYRHMLRSLSSVGLSRIAVELEKRSIQLSLEEAREIQRAKLVDVLDKFPRSVGEHQ</sequence>
<proteinExistence type="predicted"/>
<dbReference type="EMBL" id="CM042050">
    <property type="protein sequence ID" value="KAI3736462.1"/>
    <property type="molecule type" value="Genomic_DNA"/>
</dbReference>
<evidence type="ECO:0000313" key="2">
    <source>
        <dbReference type="Proteomes" id="UP001055879"/>
    </source>
</evidence>